<name>A0A2S0WE19_9CORY</name>
<dbReference type="Proteomes" id="UP000244754">
    <property type="component" value="Chromosome"/>
</dbReference>
<evidence type="ECO:0000256" key="5">
    <source>
        <dbReference type="ARBA" id="ARBA00022989"/>
    </source>
</evidence>
<dbReference type="PANTHER" id="PTHR20855">
    <property type="entry name" value="ADIPOR/PROGESTIN RECEPTOR-RELATED"/>
    <property type="match status" value="1"/>
</dbReference>
<dbReference type="NCBIfam" id="TIGR01065">
    <property type="entry name" value="hlyIII"/>
    <property type="match status" value="1"/>
</dbReference>
<dbReference type="InterPro" id="IPR005744">
    <property type="entry name" value="Hy-lIII"/>
</dbReference>
<comment type="similarity">
    <text evidence="2">Belongs to the UPF0073 (Hly-III) family.</text>
</comment>
<dbReference type="GO" id="GO:0005886">
    <property type="term" value="C:plasma membrane"/>
    <property type="evidence" value="ECO:0007669"/>
    <property type="project" value="UniProtKB-SubCell"/>
</dbReference>
<reference evidence="8" key="1">
    <citation type="submission" date="2018-01" db="EMBL/GenBank/DDBJ databases">
        <authorList>
            <person name="Li J."/>
        </authorList>
    </citation>
    <scope>NUCLEOTIDE SEQUENCE [LARGE SCALE GENOMIC DNA]</scope>
    <source>
        <strain evidence="8">2184</strain>
    </source>
</reference>
<keyword evidence="5" id="KW-1133">Transmembrane helix</keyword>
<dbReference type="AlphaFoldDB" id="A0A2S0WE19"/>
<evidence type="ECO:0000256" key="3">
    <source>
        <dbReference type="ARBA" id="ARBA00022475"/>
    </source>
</evidence>
<dbReference type="EMBL" id="CP026948">
    <property type="protein sequence ID" value="AWB83912.1"/>
    <property type="molecule type" value="Genomic_DNA"/>
</dbReference>
<dbReference type="InterPro" id="IPR004254">
    <property type="entry name" value="AdipoR/HlyIII-related"/>
</dbReference>
<evidence type="ECO:0000313" key="8">
    <source>
        <dbReference type="Proteomes" id="UP000244754"/>
    </source>
</evidence>
<evidence type="ECO:0000313" key="7">
    <source>
        <dbReference type="EMBL" id="AWB83912.1"/>
    </source>
</evidence>
<sequence>MADRGHRPITRGWAHLVAAFISAIASAVLMTYAWMTLPTAGAASVSIYCAGLFQLFAISGLYHRWPWKTHETVQWWRRADHATIAIFIAATYTPMCVLLIPSPYSTWMLIAAWAGGIGSAILNLVWINHPRWLDVVVYITLGWLIVPLLPVLRDEVDPGVIWLLFLGGLAYTIGAILYGFKWPGRRARVYGYHEHFHTLTIVAAILHFVAIWVIVAQAS</sequence>
<accession>A0A2S0WE19</accession>
<dbReference type="GO" id="GO:0140911">
    <property type="term" value="F:pore-forming activity"/>
    <property type="evidence" value="ECO:0007669"/>
    <property type="project" value="InterPro"/>
</dbReference>
<organism evidence="7 8">
    <name type="scientific">Corynebacterium liangguodongii</name>
    <dbReference type="NCBI Taxonomy" id="2079535"/>
    <lineage>
        <taxon>Bacteria</taxon>
        <taxon>Bacillati</taxon>
        <taxon>Actinomycetota</taxon>
        <taxon>Actinomycetes</taxon>
        <taxon>Mycobacteriales</taxon>
        <taxon>Corynebacteriaceae</taxon>
        <taxon>Corynebacterium</taxon>
    </lineage>
</organism>
<comment type="subcellular location">
    <subcellularLocation>
        <location evidence="1">Cell membrane</location>
        <topology evidence="1">Multi-pass membrane protein</topology>
    </subcellularLocation>
</comment>
<keyword evidence="4" id="KW-0812">Transmembrane</keyword>
<evidence type="ECO:0000256" key="2">
    <source>
        <dbReference type="ARBA" id="ARBA00008488"/>
    </source>
</evidence>
<dbReference type="OrthoDB" id="9813689at2"/>
<keyword evidence="3" id="KW-1003">Cell membrane</keyword>
<evidence type="ECO:0000256" key="1">
    <source>
        <dbReference type="ARBA" id="ARBA00004651"/>
    </source>
</evidence>
<keyword evidence="6" id="KW-0472">Membrane</keyword>
<proteinExistence type="inferred from homology"/>
<evidence type="ECO:0000256" key="4">
    <source>
        <dbReference type="ARBA" id="ARBA00022692"/>
    </source>
</evidence>
<dbReference type="RefSeq" id="WP_108403921.1">
    <property type="nucleotide sequence ID" value="NZ_CP026948.1"/>
</dbReference>
<keyword evidence="8" id="KW-1185">Reference proteome</keyword>
<dbReference type="Pfam" id="PF03006">
    <property type="entry name" value="HlyIII"/>
    <property type="match status" value="1"/>
</dbReference>
<dbReference type="PANTHER" id="PTHR20855:SF3">
    <property type="entry name" value="LD03007P"/>
    <property type="match status" value="1"/>
</dbReference>
<gene>
    <name evidence="7" type="ORF">C3E79_04975</name>
</gene>
<evidence type="ECO:0000256" key="6">
    <source>
        <dbReference type="ARBA" id="ARBA00023136"/>
    </source>
</evidence>
<dbReference type="KEGG" id="clia:C3E79_04975"/>
<protein>
    <submittedName>
        <fullName evidence="7">Uncharacterized protein</fullName>
    </submittedName>
</protein>